<feature type="region of interest" description="Disordered" evidence="2">
    <location>
        <begin position="53"/>
        <end position="100"/>
    </location>
</feature>
<feature type="chain" id="PRO_5016696089" evidence="3">
    <location>
        <begin position="20"/>
        <end position="173"/>
    </location>
</feature>
<evidence type="ECO:0000256" key="3">
    <source>
        <dbReference type="SAM" id="SignalP"/>
    </source>
</evidence>
<proteinExistence type="predicted"/>
<comment type="caution">
    <text evidence="4">The sequence shown here is derived from an EMBL/GenBank/DDBJ whole genome shotgun (WGS) entry which is preliminary data.</text>
</comment>
<feature type="coiled-coil region" evidence="1">
    <location>
        <begin position="103"/>
        <end position="166"/>
    </location>
</feature>
<evidence type="ECO:0000256" key="2">
    <source>
        <dbReference type="SAM" id="MobiDB-lite"/>
    </source>
</evidence>
<dbReference type="AlphaFoldDB" id="A0A373FE06"/>
<keyword evidence="1" id="KW-0175">Coiled coil</keyword>
<dbReference type="Proteomes" id="UP000261948">
    <property type="component" value="Unassembled WGS sequence"/>
</dbReference>
<dbReference type="EMBL" id="QURR01000024">
    <property type="protein sequence ID" value="RGE42370.1"/>
    <property type="molecule type" value="Genomic_DNA"/>
</dbReference>
<keyword evidence="5" id="KW-1185">Reference proteome</keyword>
<gene>
    <name evidence="4" type="ORF">DZC30_17250</name>
</gene>
<protein>
    <submittedName>
        <fullName evidence="4">Uncharacterized protein</fullName>
    </submittedName>
</protein>
<evidence type="ECO:0000313" key="4">
    <source>
        <dbReference type="EMBL" id="RGE42370.1"/>
    </source>
</evidence>
<dbReference type="OrthoDB" id="5298561at2"/>
<reference evidence="4 5" key="1">
    <citation type="submission" date="2018-08" db="EMBL/GenBank/DDBJ databases">
        <title>Comamonas testosteroni strain SWCO2.</title>
        <authorList>
            <person name="Jiang N."/>
            <person name="Zhang X.Z."/>
        </authorList>
    </citation>
    <scope>NUCLEOTIDE SEQUENCE [LARGE SCALE GENOMIC DNA]</scope>
    <source>
        <strain evidence="4 5">SWCO2</strain>
    </source>
</reference>
<name>A0A373FE06_COMTE</name>
<feature type="compositionally biased region" description="Low complexity" evidence="2">
    <location>
        <begin position="59"/>
        <end position="81"/>
    </location>
</feature>
<keyword evidence="3" id="KW-0732">Signal</keyword>
<accession>A0A373FE06</accession>
<evidence type="ECO:0000313" key="5">
    <source>
        <dbReference type="Proteomes" id="UP000261948"/>
    </source>
</evidence>
<sequence length="173" mass="18382">MKKFFVLPLLMCLVSAAWSQDVIYRCGNEYTNNVAQAKAKGCKPVDGSGVTVIHGTRPSGAASGNSGSTSAAPKPVKPAVASGSPAPVRSDNAAQKARDSDARAILQAELNKAQAKLNALRAEYNDGNPVRTALELRNPQGYPERVEKLKADLARQESDVAGIRRELDRLPAN</sequence>
<evidence type="ECO:0000256" key="1">
    <source>
        <dbReference type="SAM" id="Coils"/>
    </source>
</evidence>
<feature type="signal peptide" evidence="3">
    <location>
        <begin position="1"/>
        <end position="19"/>
    </location>
</feature>
<organism evidence="4 5">
    <name type="scientific">Comamonas testosteroni</name>
    <name type="common">Pseudomonas testosteroni</name>
    <dbReference type="NCBI Taxonomy" id="285"/>
    <lineage>
        <taxon>Bacteria</taxon>
        <taxon>Pseudomonadati</taxon>
        <taxon>Pseudomonadota</taxon>
        <taxon>Betaproteobacteria</taxon>
        <taxon>Burkholderiales</taxon>
        <taxon>Comamonadaceae</taxon>
        <taxon>Comamonas</taxon>
    </lineage>
</organism>